<reference evidence="1 2" key="1">
    <citation type="submission" date="2021-04" db="EMBL/GenBank/DDBJ databases">
        <title>Genomics, taxonomy and metabolism of representatives of sulfur bacteria of the genus Thiothrix: Thiothrix fructosivorans QT, Thiothrix unzii A1T and three new species, Thiothrix subterranea sp. nov., Thiothrix litoralis sp. nov. and 'Candidatus Thiothrix anitrata' sp. nov.</title>
        <authorList>
            <person name="Ravin N.V."/>
            <person name="Smolyakov D."/>
            <person name="Rudenko T.S."/>
            <person name="Mardanov A.V."/>
            <person name="Beletsky A.V."/>
            <person name="Markov N.D."/>
            <person name="Fomenkov A.I."/>
            <person name="Roberts R.J."/>
            <person name="Karnachuk O.V."/>
            <person name="Novikov A."/>
            <person name="Grabovich M.Y."/>
        </authorList>
    </citation>
    <scope>NUCLEOTIDE SEQUENCE [LARGE SCALE GENOMIC DNA]</scope>
    <source>
        <strain evidence="1 2">AS</strain>
    </source>
</reference>
<dbReference type="InterPro" id="IPR043504">
    <property type="entry name" value="Peptidase_S1_PA_chymotrypsin"/>
</dbReference>
<evidence type="ECO:0000313" key="2">
    <source>
        <dbReference type="Proteomes" id="UP000672039"/>
    </source>
</evidence>
<dbReference type="RefSeq" id="WP_210223442.1">
    <property type="nucleotide sequence ID" value="NZ_CP072801.1"/>
</dbReference>
<gene>
    <name evidence="1" type="ORF">J9253_04245</name>
</gene>
<dbReference type="Gene3D" id="2.40.10.10">
    <property type="entry name" value="Trypsin-like serine proteases"/>
    <property type="match status" value="1"/>
</dbReference>
<organism evidence="1 2">
    <name type="scientific">Thiothrix litoralis</name>
    <dbReference type="NCBI Taxonomy" id="2891210"/>
    <lineage>
        <taxon>Bacteria</taxon>
        <taxon>Pseudomonadati</taxon>
        <taxon>Pseudomonadota</taxon>
        <taxon>Gammaproteobacteria</taxon>
        <taxon>Thiotrichales</taxon>
        <taxon>Thiotrichaceae</taxon>
        <taxon>Thiothrix</taxon>
    </lineage>
</organism>
<protein>
    <submittedName>
        <fullName evidence="1">Trypsin-like peptidase domain-containing protein</fullName>
    </submittedName>
</protein>
<name>A0ABX7WXE1_9GAMM</name>
<dbReference type="EMBL" id="CP072801">
    <property type="protein sequence ID" value="QTR47158.1"/>
    <property type="molecule type" value="Genomic_DNA"/>
</dbReference>
<dbReference type="Proteomes" id="UP000672039">
    <property type="component" value="Chromosome"/>
</dbReference>
<dbReference type="SUPFAM" id="SSF50494">
    <property type="entry name" value="Trypsin-like serine proteases"/>
    <property type="match status" value="1"/>
</dbReference>
<dbReference type="InterPro" id="IPR009003">
    <property type="entry name" value="Peptidase_S1_PA"/>
</dbReference>
<proteinExistence type="predicted"/>
<dbReference type="Pfam" id="PF13365">
    <property type="entry name" value="Trypsin_2"/>
    <property type="match status" value="1"/>
</dbReference>
<evidence type="ECO:0000313" key="1">
    <source>
        <dbReference type="EMBL" id="QTR47158.1"/>
    </source>
</evidence>
<keyword evidence="2" id="KW-1185">Reference proteome</keyword>
<sequence>MNPYPIVKITVFRTDQDKHGKQRERTGTGYVIADGLILTAHHVVEFAERDKSQPIQLEWTKLSKENSPCKAQMTDVIWAKHDVAVLACVMPDLLKAHLLDLPKLAVSKVASCKRWESAGYPKINQSQLKDATGEFGVDLSDPTFNLTLADTYGRDQVPKELVDTGWGGMSGAPVFSLESGQLQAVITVHNLWMEKQLQAVSIPYLLADKDLGFRQAVGLDDNAVAIQQFFDGQKQQILELLCDMRQGKLFQALAAKLPIPQPNITPDSVYEKLFALFDKDCLALFDWLLQTSSSVLKQDISKDTLENVRTLFCLFASLMASTSLVARQSYIKLSVYSKMASELHLAPLYETNPDFTTAEDGELKGRYSIDASVFTREIGWEQDDFKNEATKIIFKGVNGKDAPKVVNAIELWKLNEKIKQRQNRNLNQLHRFELNRSDDALTGNPLSNLSYCQALNAGDCLPDLPIIHYGEVDMDATLKLELALSAKMEDLFTILQQHGYSA</sequence>
<accession>A0ABX7WXE1</accession>